<dbReference type="InterPro" id="IPR001660">
    <property type="entry name" value="SAM"/>
</dbReference>
<proteinExistence type="inferred from homology"/>
<evidence type="ECO:0000256" key="6">
    <source>
        <dbReference type="ARBA" id="ARBA00023163"/>
    </source>
</evidence>
<keyword evidence="7" id="KW-0539">Nucleus</keyword>
<dbReference type="Ensembl" id="ENSCJAT00000121345.1">
    <property type="protein sequence ID" value="ENSCJAP00000094029.1"/>
    <property type="gene ID" value="ENSCJAG00000005875.4"/>
</dbReference>
<dbReference type="PANTHER" id="PTHR47305:SF2">
    <property type="entry name" value="SAM DOMAIN-CONTAINING PROTEIN"/>
    <property type="match status" value="1"/>
</dbReference>
<evidence type="ECO:0000256" key="4">
    <source>
        <dbReference type="ARBA" id="ARBA00022553"/>
    </source>
</evidence>
<evidence type="ECO:0000256" key="2">
    <source>
        <dbReference type="ARBA" id="ARBA00008469"/>
    </source>
</evidence>
<reference evidence="12" key="2">
    <citation type="submission" date="2025-08" db="UniProtKB">
        <authorList>
            <consortium name="Ensembl"/>
        </authorList>
    </citation>
    <scope>IDENTIFICATION</scope>
</reference>
<evidence type="ECO:0000256" key="9">
    <source>
        <dbReference type="ARBA" id="ARBA00040639"/>
    </source>
</evidence>
<keyword evidence="3" id="KW-0678">Repressor</keyword>
<evidence type="ECO:0000259" key="11">
    <source>
        <dbReference type="SMART" id="SM00454"/>
    </source>
</evidence>
<dbReference type="InterPro" id="IPR047531">
    <property type="entry name" value="SAM_Scm-like"/>
</dbReference>
<dbReference type="Proteomes" id="UP000008225">
    <property type="component" value="Chromosome X"/>
</dbReference>
<keyword evidence="13" id="KW-1185">Reference proteome</keyword>
<keyword evidence="6" id="KW-0804">Transcription</keyword>
<dbReference type="PANTHER" id="PTHR47305">
    <property type="entry name" value="BEN DOMAIN-CONTAINING PROTEIN 2"/>
    <property type="match status" value="1"/>
</dbReference>
<evidence type="ECO:0000256" key="7">
    <source>
        <dbReference type="ARBA" id="ARBA00023242"/>
    </source>
</evidence>
<comment type="similarity">
    <text evidence="2">Belongs to the SCM family.</text>
</comment>
<evidence type="ECO:0000256" key="5">
    <source>
        <dbReference type="ARBA" id="ARBA00023015"/>
    </source>
</evidence>
<dbReference type="GO" id="GO:0005634">
    <property type="term" value="C:nucleus"/>
    <property type="evidence" value="ECO:0007669"/>
    <property type="project" value="UniProtKB-SubCell"/>
</dbReference>
<evidence type="ECO:0000256" key="8">
    <source>
        <dbReference type="ARBA" id="ARBA00037060"/>
    </source>
</evidence>
<evidence type="ECO:0000256" key="10">
    <source>
        <dbReference type="SAM" id="MobiDB-lite"/>
    </source>
</evidence>
<accession>A0A8I3X666</accession>
<dbReference type="Pfam" id="PF00536">
    <property type="entry name" value="SAM_1"/>
    <property type="match status" value="1"/>
</dbReference>
<keyword evidence="5" id="KW-0805">Transcription regulation</keyword>
<name>A0A8I3X666_CALJA</name>
<reference evidence="12 13" key="1">
    <citation type="submission" date="2009-03" db="EMBL/GenBank/DDBJ databases">
        <authorList>
            <person name="Warren W."/>
            <person name="Ye L."/>
            <person name="Minx P."/>
            <person name="Worley K."/>
            <person name="Gibbs R."/>
            <person name="Wilson R.K."/>
        </authorList>
    </citation>
    <scope>NUCLEOTIDE SEQUENCE [LARGE SCALE GENOMIC DNA]</scope>
</reference>
<dbReference type="InterPro" id="IPR013761">
    <property type="entry name" value="SAM/pointed_sf"/>
</dbReference>
<dbReference type="SUPFAM" id="SSF47769">
    <property type="entry name" value="SAM/Pointed domain"/>
    <property type="match status" value="1"/>
</dbReference>
<feature type="region of interest" description="Disordered" evidence="10">
    <location>
        <begin position="145"/>
        <end position="227"/>
    </location>
</feature>
<feature type="domain" description="SAM" evidence="11">
    <location>
        <begin position="249"/>
        <end position="318"/>
    </location>
</feature>
<dbReference type="SMART" id="SM00454">
    <property type="entry name" value="SAM"/>
    <property type="match status" value="1"/>
</dbReference>
<evidence type="ECO:0000313" key="12">
    <source>
        <dbReference type="Ensembl" id="ENSCJAP00000094029.1"/>
    </source>
</evidence>
<keyword evidence="4" id="KW-0597">Phosphoprotein</keyword>
<evidence type="ECO:0000313" key="13">
    <source>
        <dbReference type="Proteomes" id="UP000008225"/>
    </source>
</evidence>
<comment type="function">
    <text evidence="8">Putative Polycomb group (PcG) protein. PcG proteins act by forming multiprotein complexes, which are required to maintain the transcriptionally repressive state of homeotic genes throughout development. May be involved in spermatogenesis during sexual maturation.</text>
</comment>
<gene>
    <name evidence="12" type="primary">SCML2</name>
</gene>
<dbReference type="AlphaFoldDB" id="A0A8I3X666"/>
<evidence type="ECO:0000256" key="1">
    <source>
        <dbReference type="ARBA" id="ARBA00004123"/>
    </source>
</evidence>
<reference evidence="12" key="3">
    <citation type="submission" date="2025-09" db="UniProtKB">
        <authorList>
            <consortium name="Ensembl"/>
        </authorList>
    </citation>
    <scope>IDENTIFICATION</scope>
</reference>
<dbReference type="Gene3D" id="1.10.150.50">
    <property type="entry name" value="Transcription Factor, Ets-1"/>
    <property type="match status" value="1"/>
</dbReference>
<dbReference type="GeneTree" id="ENSGT00940000159407"/>
<comment type="subcellular location">
    <subcellularLocation>
        <location evidence="1">Nucleus</location>
    </subcellularLocation>
</comment>
<evidence type="ECO:0000256" key="3">
    <source>
        <dbReference type="ARBA" id="ARBA00022491"/>
    </source>
</evidence>
<protein>
    <recommendedName>
        <fullName evidence="9">Sex comb on midleg-like protein 1</fullName>
    </recommendedName>
</protein>
<organism evidence="12 13">
    <name type="scientific">Callithrix jacchus</name>
    <name type="common">White-tufted-ear marmoset</name>
    <name type="synonym">Simia Jacchus</name>
    <dbReference type="NCBI Taxonomy" id="9483"/>
    <lineage>
        <taxon>Eukaryota</taxon>
        <taxon>Metazoa</taxon>
        <taxon>Chordata</taxon>
        <taxon>Craniata</taxon>
        <taxon>Vertebrata</taxon>
        <taxon>Euteleostomi</taxon>
        <taxon>Mammalia</taxon>
        <taxon>Eutheria</taxon>
        <taxon>Euarchontoglires</taxon>
        <taxon>Primates</taxon>
        <taxon>Haplorrhini</taxon>
        <taxon>Platyrrhini</taxon>
        <taxon>Cebidae</taxon>
        <taxon>Callitrichinae</taxon>
        <taxon>Callithrix</taxon>
        <taxon>Callithrix</taxon>
    </lineage>
</organism>
<dbReference type="CDD" id="cd09578">
    <property type="entry name" value="SAM_Scm"/>
    <property type="match status" value="1"/>
</dbReference>
<sequence length="323" mass="36280">MMSSNTSEADVIKTRISTYDDDNTVVLHAYETKHKFANETKTEEPITVADASCNTEEQPKSVYDVLTYCQVIYDAIQNLDKKIDGISRKVSKIQRFNAKAGSTNRKPSGFGYGYAYRNYSCLLAKKLKLQKMKKSQAYETFSYPQSYSPTSPVAVRADNSQSNNPAPSFHMEEYQRAEPEEDPVLSCTPSPVHPSDHSEHGFQPSYASDGAMPGSSRPYRGSARVNSSQVTSVPVDNDMYLEDNFIKHPATWSVEAVVLFLKQTDPKTLSPLVDLFRIHEIDGKALLLLTSDVMLKYLGLNLGTVMKLCYYIERLKQGKCFQN</sequence>